<evidence type="ECO:0000313" key="5">
    <source>
        <dbReference type="EMBL" id="KAJ4949521.1"/>
    </source>
</evidence>
<protein>
    <recommendedName>
        <fullName evidence="4">SH3 domain-containing protein</fullName>
    </recommendedName>
</protein>
<dbReference type="PANTHER" id="PTHR14167:SF116">
    <property type="entry name" value="CAP, ISOFORM AC"/>
    <property type="match status" value="1"/>
</dbReference>
<feature type="compositionally biased region" description="Basic and acidic residues" evidence="3">
    <location>
        <begin position="249"/>
        <end position="273"/>
    </location>
</feature>
<evidence type="ECO:0000313" key="6">
    <source>
        <dbReference type="Proteomes" id="UP001219934"/>
    </source>
</evidence>
<dbReference type="InterPro" id="IPR001452">
    <property type="entry name" value="SH3_domain"/>
</dbReference>
<dbReference type="Gene3D" id="2.30.30.40">
    <property type="entry name" value="SH3 Domains"/>
    <property type="match status" value="3"/>
</dbReference>
<dbReference type="PRINTS" id="PR01217">
    <property type="entry name" value="PRICHEXTENSN"/>
</dbReference>
<feature type="compositionally biased region" description="Low complexity" evidence="3">
    <location>
        <begin position="625"/>
        <end position="636"/>
    </location>
</feature>
<feature type="compositionally biased region" description="Pro residues" evidence="3">
    <location>
        <begin position="341"/>
        <end position="360"/>
    </location>
</feature>
<evidence type="ECO:0000256" key="1">
    <source>
        <dbReference type="ARBA" id="ARBA00022443"/>
    </source>
</evidence>
<feature type="compositionally biased region" description="Basic and acidic residues" evidence="3">
    <location>
        <begin position="31"/>
        <end position="41"/>
    </location>
</feature>
<sequence length="870" mass="93318">TTGRKADLIITKRKEVDVNQSIVSVRVLCRPSERPSREPPPGRRLSLNARRSPSCVRSLCPPLPGSRGPLQDSPRPPLLPLRSGPPPSYEETDPGSAPDPQVRRPVRPQRPPFPSPPKQSHIDDITISASQSALSVAPNTHLPSTPDSQTDQWDRPVEPRPRSRLSAPPPIRSEVRVQTLVKLRDDGAATLAARTGSDPAKQEVSQGKYLQELLEAFSADDWGFPDRPRIQAFEQQQQVADGSCGDFPATKRPETRPELRPEPKPRPRLEKNKSAPPTVAPKPKNVAQAAKPSCKRFWEEGAETDLTPEPDSCVLKSGPVVVPVRNTEKPSISPKPQTTTDPPPPSAGPVPAPRPPPHPKLTPSVSETAAKPPPRPPVAPRASVGAPPQEKSSSDGQRTPTLPPRPSVELSSGSHSETGSEETQDAAKQTVKVGSLRPDIPTKPATLTAPRRASAPNLAPRPSGPSPVPTPAIKPPTPAIKPPNPAPALRKGPVIQSKPETSVTATSDPPRPPRPSGVKLLPLRPPPIKSTPGRPPPPAVSSSANQTPPASKTSPAPSVSTANQSTNQVPPQRASKRGPPLPPRPKPGHPLYNSYEKQEVLIVLDDPSPSEDQSDEGKSQTAVIDQSQSLLDLDSQPEPAPDQESQSKSDLEGLSLSDSQSILPVESSEQKEQLNPPPVSGPRCVALFDYEGEEEDELTFSQGDVIALLELIGQDWARGQIHGRIGIFPLNFAEVVEPPEEKPTITESTVTGSTAPETSLDPDSQTAVEEWVEALFDFPGQTAEDLSFQQGALILVMEHIDADWRRGKLGGKEGVYPAAFTQPCNAQPITGQQAEVGDVITQVEFVDEQWILGDVGGKRGIVPKNYISLL</sequence>
<organism evidence="5 6">
    <name type="scientific">Pogonophryne albipinna</name>
    <dbReference type="NCBI Taxonomy" id="1090488"/>
    <lineage>
        <taxon>Eukaryota</taxon>
        <taxon>Metazoa</taxon>
        <taxon>Chordata</taxon>
        <taxon>Craniata</taxon>
        <taxon>Vertebrata</taxon>
        <taxon>Euteleostomi</taxon>
        <taxon>Actinopterygii</taxon>
        <taxon>Neopterygii</taxon>
        <taxon>Teleostei</taxon>
        <taxon>Neoteleostei</taxon>
        <taxon>Acanthomorphata</taxon>
        <taxon>Eupercaria</taxon>
        <taxon>Perciformes</taxon>
        <taxon>Notothenioidei</taxon>
        <taxon>Pogonophryne</taxon>
    </lineage>
</organism>
<dbReference type="Pfam" id="PF00018">
    <property type="entry name" value="SH3_1"/>
    <property type="match status" value="2"/>
</dbReference>
<dbReference type="PRINTS" id="PR00452">
    <property type="entry name" value="SH3DOMAIN"/>
</dbReference>
<dbReference type="CDD" id="cd11816">
    <property type="entry name" value="SH3_Eve1_3"/>
    <property type="match status" value="1"/>
</dbReference>
<dbReference type="Proteomes" id="UP001219934">
    <property type="component" value="Unassembled WGS sequence"/>
</dbReference>
<feature type="non-terminal residue" evidence="5">
    <location>
        <position position="870"/>
    </location>
</feature>
<reference evidence="5" key="1">
    <citation type="submission" date="2022-11" db="EMBL/GenBank/DDBJ databases">
        <title>Chromosome-level genome of Pogonophryne albipinna.</title>
        <authorList>
            <person name="Jo E."/>
        </authorList>
    </citation>
    <scope>NUCLEOTIDE SEQUENCE</scope>
    <source>
        <strain evidence="5">SGF0006</strain>
        <tissue evidence="5">Muscle</tissue>
    </source>
</reference>
<feature type="compositionally biased region" description="Polar residues" evidence="3">
    <location>
        <begin position="127"/>
        <end position="151"/>
    </location>
</feature>
<dbReference type="SMART" id="SM00326">
    <property type="entry name" value="SH3"/>
    <property type="match status" value="2"/>
</dbReference>
<dbReference type="InterPro" id="IPR036028">
    <property type="entry name" value="SH3-like_dom_sf"/>
</dbReference>
<feature type="compositionally biased region" description="Pro residues" evidence="3">
    <location>
        <begin position="74"/>
        <end position="88"/>
    </location>
</feature>
<comment type="caution">
    <text evidence="5">The sequence shown here is derived from an EMBL/GenBank/DDBJ whole genome shotgun (WGS) entry which is preliminary data.</text>
</comment>
<name>A0AAD6FW21_9TELE</name>
<evidence type="ECO:0000259" key="4">
    <source>
        <dbReference type="PROSITE" id="PS50002"/>
    </source>
</evidence>
<accession>A0AAD6FW21</accession>
<dbReference type="EMBL" id="JAPTMU010000001">
    <property type="protein sequence ID" value="KAJ4949521.1"/>
    <property type="molecule type" value="Genomic_DNA"/>
</dbReference>
<dbReference type="PANTHER" id="PTHR14167">
    <property type="entry name" value="SH3 DOMAIN-CONTAINING"/>
    <property type="match status" value="1"/>
</dbReference>
<keyword evidence="1 2" id="KW-0728">SH3 domain</keyword>
<feature type="compositionally biased region" description="Polar residues" evidence="3">
    <location>
        <begin position="390"/>
        <end position="400"/>
    </location>
</feature>
<keyword evidence="6" id="KW-1185">Reference proteome</keyword>
<feature type="compositionally biased region" description="Pro residues" evidence="3">
    <location>
        <begin position="523"/>
        <end position="539"/>
    </location>
</feature>
<feature type="domain" description="SH3" evidence="4">
    <location>
        <begin position="679"/>
        <end position="738"/>
    </location>
</feature>
<gene>
    <name evidence="5" type="ORF">JOQ06_021032</name>
</gene>
<feature type="region of interest" description="Disordered" evidence="3">
    <location>
        <begin position="234"/>
        <end position="658"/>
    </location>
</feature>
<feature type="compositionally biased region" description="Pro residues" evidence="3">
    <location>
        <begin position="462"/>
        <end position="486"/>
    </location>
</feature>
<feature type="compositionally biased region" description="Low complexity" evidence="3">
    <location>
        <begin position="547"/>
        <end position="562"/>
    </location>
</feature>
<evidence type="ECO:0000256" key="2">
    <source>
        <dbReference type="PROSITE-ProRule" id="PRU00192"/>
    </source>
</evidence>
<feature type="domain" description="SH3" evidence="4">
    <location>
        <begin position="767"/>
        <end position="826"/>
    </location>
</feature>
<evidence type="ECO:0000256" key="3">
    <source>
        <dbReference type="SAM" id="MobiDB-lite"/>
    </source>
</evidence>
<feature type="compositionally biased region" description="Pro residues" evidence="3">
    <location>
        <begin position="108"/>
        <end position="117"/>
    </location>
</feature>
<dbReference type="PROSITE" id="PS50002">
    <property type="entry name" value="SH3"/>
    <property type="match status" value="2"/>
</dbReference>
<proteinExistence type="predicted"/>
<dbReference type="AlphaFoldDB" id="A0AAD6FW21"/>
<feature type="compositionally biased region" description="Polar residues" evidence="3">
    <location>
        <begin position="498"/>
        <end position="507"/>
    </location>
</feature>
<dbReference type="InterPro" id="IPR035835">
    <property type="entry name" value="Eve1_SH3_3"/>
</dbReference>
<dbReference type="SUPFAM" id="SSF50044">
    <property type="entry name" value="SH3-domain"/>
    <property type="match status" value="3"/>
</dbReference>
<feature type="compositionally biased region" description="Basic and acidic residues" evidence="3">
    <location>
        <begin position="152"/>
        <end position="161"/>
    </location>
</feature>
<feature type="region of interest" description="Disordered" evidence="3">
    <location>
        <begin position="31"/>
        <end position="176"/>
    </location>
</feature>
<dbReference type="InterPro" id="IPR050384">
    <property type="entry name" value="Endophilin_SH3RF"/>
</dbReference>